<sequence length="357" mass="39657">MSNKKIIMTGGGTAGHVTPNIALVPKLKELGYEIQYIGTEHGIERKLIEAEKIKYHSISSGKLRRYFDVKNFTDPFKVIKGVFEAKSIIKKEKPAIVFSKGGFVSVPVVLGAYFNKIPIIIHESDITPGLANKISMPYATKICVTFEEAMDHVNKKKAVLTGSPIRSELFKGSKTKAKEFCKFKDDKPVILVTGGSLGSRIINECVREALQDLLKTFNVIHLCGKGNLDKSLNVVEGYAQFDYIKEQLSDLMQLADIVVSRAGSNTIFELLALKKPNILIPLSAKASRGDQILNAKSFNKSGYSKVIEEENLNALTLLEAIDEVNRDKETYIKNMSKSKQRDSLGKIIDLIESCKRK</sequence>
<protein>
    <recommendedName>
        <fullName evidence="10">UDP-N-acetylglucosamine--N-acetylmuramyl-(pentapeptide) pyrophosphoryl-undecaprenol N-acetylglucosamine transferase</fullName>
        <ecNumber evidence="10">2.4.1.227</ecNumber>
    </recommendedName>
    <alternativeName>
        <fullName evidence="10">Undecaprenyl-PP-MurNAc-pentapeptide-UDPGlcNAc GlcNAc transferase</fullName>
    </alternativeName>
</protein>
<keyword evidence="9 10" id="KW-0961">Cell wall biogenesis/degradation</keyword>
<dbReference type="GO" id="GO:0005886">
    <property type="term" value="C:plasma membrane"/>
    <property type="evidence" value="ECO:0007669"/>
    <property type="project" value="UniProtKB-SubCell"/>
</dbReference>
<feature type="binding site" evidence="10">
    <location>
        <begin position="13"/>
        <end position="15"/>
    </location>
    <ligand>
        <name>UDP-N-acetyl-alpha-D-glucosamine</name>
        <dbReference type="ChEBI" id="CHEBI:57705"/>
    </ligand>
</feature>
<dbReference type="InterPro" id="IPR004276">
    <property type="entry name" value="GlycoTrans_28_N"/>
</dbReference>
<dbReference type="GO" id="GO:0008360">
    <property type="term" value="P:regulation of cell shape"/>
    <property type="evidence" value="ECO:0007669"/>
    <property type="project" value="UniProtKB-KW"/>
</dbReference>
<evidence type="ECO:0000256" key="1">
    <source>
        <dbReference type="ARBA" id="ARBA00022475"/>
    </source>
</evidence>
<dbReference type="Pfam" id="PF04101">
    <property type="entry name" value="Glyco_tran_28_C"/>
    <property type="match status" value="1"/>
</dbReference>
<dbReference type="AlphaFoldDB" id="A0A084JIJ3"/>
<dbReference type="NCBIfam" id="NF009102">
    <property type="entry name" value="PRK12446.1"/>
    <property type="match status" value="1"/>
</dbReference>
<comment type="catalytic activity">
    <reaction evidence="10">
        <text>di-trans,octa-cis-undecaprenyl diphospho-N-acetyl-alpha-D-muramoyl-L-alanyl-D-glutamyl-meso-2,6-diaminopimeloyl-D-alanyl-D-alanine + UDP-N-acetyl-alpha-D-glucosamine = di-trans,octa-cis-undecaprenyl diphospho-[N-acetyl-alpha-D-glucosaminyl-(1-&gt;4)]-N-acetyl-alpha-D-muramoyl-L-alanyl-D-glutamyl-meso-2,6-diaminopimeloyl-D-alanyl-D-alanine + UDP + H(+)</text>
        <dbReference type="Rhea" id="RHEA:31227"/>
        <dbReference type="ChEBI" id="CHEBI:15378"/>
        <dbReference type="ChEBI" id="CHEBI:57705"/>
        <dbReference type="ChEBI" id="CHEBI:58223"/>
        <dbReference type="ChEBI" id="CHEBI:61387"/>
        <dbReference type="ChEBI" id="CHEBI:61388"/>
        <dbReference type="EC" id="2.4.1.227"/>
    </reaction>
</comment>
<dbReference type="HAMAP" id="MF_00033">
    <property type="entry name" value="MurG"/>
    <property type="match status" value="1"/>
</dbReference>
<evidence type="ECO:0000313" key="13">
    <source>
        <dbReference type="EMBL" id="KEZ88777.1"/>
    </source>
</evidence>
<dbReference type="UniPathway" id="UPA00219"/>
<evidence type="ECO:0000256" key="6">
    <source>
        <dbReference type="ARBA" id="ARBA00022984"/>
    </source>
</evidence>
<feature type="binding site" evidence="10">
    <location>
        <position position="291"/>
    </location>
    <ligand>
        <name>UDP-N-acetyl-alpha-D-glucosamine</name>
        <dbReference type="ChEBI" id="CHEBI:57705"/>
    </ligand>
</feature>
<evidence type="ECO:0000259" key="12">
    <source>
        <dbReference type="Pfam" id="PF04101"/>
    </source>
</evidence>
<evidence type="ECO:0000256" key="2">
    <source>
        <dbReference type="ARBA" id="ARBA00022618"/>
    </source>
</evidence>
<evidence type="ECO:0000259" key="11">
    <source>
        <dbReference type="Pfam" id="PF03033"/>
    </source>
</evidence>
<comment type="caution">
    <text evidence="13">The sequence shown here is derived from an EMBL/GenBank/DDBJ whole genome shotgun (WGS) entry which is preliminary data.</text>
</comment>
<proteinExistence type="inferred from homology"/>
<dbReference type="InterPro" id="IPR007235">
    <property type="entry name" value="Glyco_trans_28_C"/>
</dbReference>
<dbReference type="GO" id="GO:0071555">
    <property type="term" value="P:cell wall organization"/>
    <property type="evidence" value="ECO:0007669"/>
    <property type="project" value="UniProtKB-KW"/>
</dbReference>
<evidence type="ECO:0000256" key="3">
    <source>
        <dbReference type="ARBA" id="ARBA00022676"/>
    </source>
</evidence>
<dbReference type="GO" id="GO:0051301">
    <property type="term" value="P:cell division"/>
    <property type="evidence" value="ECO:0007669"/>
    <property type="project" value="UniProtKB-KW"/>
</dbReference>
<dbReference type="CDD" id="cd03785">
    <property type="entry name" value="GT28_MurG"/>
    <property type="match status" value="1"/>
</dbReference>
<dbReference type="Pfam" id="PF03033">
    <property type="entry name" value="Glyco_transf_28"/>
    <property type="match status" value="1"/>
</dbReference>
<dbReference type="STRING" id="318464.IO99_01020"/>
<keyword evidence="6 10" id="KW-0573">Peptidoglycan synthesis</keyword>
<evidence type="ECO:0000256" key="9">
    <source>
        <dbReference type="ARBA" id="ARBA00023316"/>
    </source>
</evidence>
<dbReference type="InterPro" id="IPR006009">
    <property type="entry name" value="GlcNAc_MurG"/>
</dbReference>
<evidence type="ECO:0000256" key="5">
    <source>
        <dbReference type="ARBA" id="ARBA00022960"/>
    </source>
</evidence>
<keyword evidence="2 10" id="KW-0132">Cell division</keyword>
<dbReference type="PANTHER" id="PTHR21015:SF27">
    <property type="entry name" value="UDP-N-ACETYLGLUCOSAMINE--N-ACETYLMURAMYL-(PENTAPEPTIDE) PYROPHOSPHORYL-UNDECAPRENOL N-ACETYLGLUCOSAMINE TRANSFERASE"/>
    <property type="match status" value="1"/>
</dbReference>
<feature type="domain" description="Glycosyl transferase family 28 C-terminal" evidence="12">
    <location>
        <begin position="189"/>
        <end position="340"/>
    </location>
</feature>
<keyword evidence="1 10" id="KW-1003">Cell membrane</keyword>
<name>A0A084JIJ3_9CLOT</name>
<gene>
    <name evidence="10" type="primary">murG</name>
    <name evidence="13" type="ORF">IO99_01020</name>
</gene>
<dbReference type="GO" id="GO:0051991">
    <property type="term" value="F:UDP-N-acetyl-D-glucosamine:N-acetylmuramoyl-L-alanyl-D-glutamyl-meso-2,6-diaminopimelyl-D-alanyl-D-alanine-diphosphoundecaprenol 4-beta-N-acetylglucosaminlytransferase activity"/>
    <property type="evidence" value="ECO:0007669"/>
    <property type="project" value="RHEA"/>
</dbReference>
<comment type="pathway">
    <text evidence="10">Cell wall biogenesis; peptidoglycan biosynthesis.</text>
</comment>
<keyword evidence="3 10" id="KW-0328">Glycosyltransferase</keyword>
<dbReference type="Gene3D" id="3.40.50.2000">
    <property type="entry name" value="Glycogen Phosphorylase B"/>
    <property type="match status" value="2"/>
</dbReference>
<dbReference type="RefSeq" id="WP_035129182.1">
    <property type="nucleotide sequence ID" value="NZ_JPMD01000001.1"/>
</dbReference>
<dbReference type="PANTHER" id="PTHR21015">
    <property type="entry name" value="UDP-N-ACETYLGLUCOSAMINE--N-ACETYLMURAMYL-(PENTAPEPTIDE) PYROPHOSPHORYL-UNDECAPRENOL N-ACETYLGLUCOSAMINE TRANSFERASE 1"/>
    <property type="match status" value="1"/>
</dbReference>
<comment type="function">
    <text evidence="10">Cell wall formation. Catalyzes the transfer of a GlcNAc subunit on undecaprenyl-pyrophosphoryl-MurNAc-pentapeptide (lipid intermediate I) to form undecaprenyl-pyrophosphoryl-MurNAc-(pentapeptide)GlcNAc (lipid intermediate II).</text>
</comment>
<feature type="binding site" evidence="10">
    <location>
        <position position="166"/>
    </location>
    <ligand>
        <name>UDP-N-acetyl-alpha-D-glucosamine</name>
        <dbReference type="ChEBI" id="CHEBI:57705"/>
    </ligand>
</feature>
<comment type="subcellular location">
    <subcellularLocation>
        <location evidence="10">Cell membrane</location>
        <topology evidence="10">Peripheral membrane protein</topology>
        <orientation evidence="10">Cytoplasmic side</orientation>
    </subcellularLocation>
</comment>
<feature type="binding site" evidence="10">
    <location>
        <position position="196"/>
    </location>
    <ligand>
        <name>UDP-N-acetyl-alpha-D-glucosamine</name>
        <dbReference type="ChEBI" id="CHEBI:57705"/>
    </ligand>
</feature>
<organism evidence="13 14">
    <name type="scientific">Clostridium sulfidigenes</name>
    <dbReference type="NCBI Taxonomy" id="318464"/>
    <lineage>
        <taxon>Bacteria</taxon>
        <taxon>Bacillati</taxon>
        <taxon>Bacillota</taxon>
        <taxon>Clostridia</taxon>
        <taxon>Eubacteriales</taxon>
        <taxon>Clostridiaceae</taxon>
        <taxon>Clostridium</taxon>
    </lineage>
</organism>
<evidence type="ECO:0000256" key="8">
    <source>
        <dbReference type="ARBA" id="ARBA00023306"/>
    </source>
</evidence>
<keyword evidence="4 10" id="KW-0808">Transferase</keyword>
<dbReference type="EMBL" id="JPMD01000001">
    <property type="protein sequence ID" value="KEZ88777.1"/>
    <property type="molecule type" value="Genomic_DNA"/>
</dbReference>
<comment type="caution">
    <text evidence="10">Lacks conserved residue(s) required for the propagation of feature annotation.</text>
</comment>
<evidence type="ECO:0000256" key="10">
    <source>
        <dbReference type="HAMAP-Rule" id="MF_00033"/>
    </source>
</evidence>
<keyword evidence="7 10" id="KW-0472">Membrane</keyword>
<keyword evidence="5 10" id="KW-0133">Cell shape</keyword>
<feature type="domain" description="Glycosyltransferase family 28 N-terminal" evidence="11">
    <location>
        <begin position="6"/>
        <end position="143"/>
    </location>
</feature>
<evidence type="ECO:0000256" key="7">
    <source>
        <dbReference type="ARBA" id="ARBA00023136"/>
    </source>
</evidence>
<evidence type="ECO:0000313" key="14">
    <source>
        <dbReference type="Proteomes" id="UP000028542"/>
    </source>
</evidence>
<dbReference type="Proteomes" id="UP000028542">
    <property type="component" value="Unassembled WGS sequence"/>
</dbReference>
<keyword evidence="14" id="KW-1185">Reference proteome</keyword>
<evidence type="ECO:0000256" key="4">
    <source>
        <dbReference type="ARBA" id="ARBA00022679"/>
    </source>
</evidence>
<reference evidence="13 14" key="1">
    <citation type="submission" date="2014-07" db="EMBL/GenBank/DDBJ databases">
        <title>Draft genome of Clostridium sulfidigenes 113A isolated from sediments associated with methane hydrate from Krishna Godavari basin.</title>
        <authorList>
            <person name="Honkalas V.S."/>
            <person name="Dabir A.P."/>
            <person name="Arora P."/>
            <person name="Dhakephalkar P.K."/>
        </authorList>
    </citation>
    <scope>NUCLEOTIDE SEQUENCE [LARGE SCALE GENOMIC DNA]</scope>
    <source>
        <strain evidence="13 14">113A</strain>
    </source>
</reference>
<dbReference type="GO" id="GO:0050511">
    <property type="term" value="F:undecaprenyldiphospho-muramoylpentapeptide beta-N-acetylglucosaminyltransferase activity"/>
    <property type="evidence" value="ECO:0007669"/>
    <property type="project" value="UniProtKB-UniRule"/>
</dbReference>
<dbReference type="GO" id="GO:0009252">
    <property type="term" value="P:peptidoglycan biosynthetic process"/>
    <property type="evidence" value="ECO:0007669"/>
    <property type="project" value="UniProtKB-UniRule"/>
</dbReference>
<keyword evidence="8 10" id="KW-0131">Cell cycle</keyword>
<dbReference type="NCBIfam" id="TIGR01133">
    <property type="entry name" value="murG"/>
    <property type="match status" value="1"/>
</dbReference>
<dbReference type="eggNOG" id="COG0707">
    <property type="taxonomic scope" value="Bacteria"/>
</dbReference>
<comment type="similarity">
    <text evidence="10">Belongs to the glycosyltransferase 28 family. MurG subfamily.</text>
</comment>
<dbReference type="SUPFAM" id="SSF53756">
    <property type="entry name" value="UDP-Glycosyltransferase/glycogen phosphorylase"/>
    <property type="match status" value="1"/>
</dbReference>
<dbReference type="EC" id="2.4.1.227" evidence="10"/>
<dbReference type="GO" id="GO:0005975">
    <property type="term" value="P:carbohydrate metabolic process"/>
    <property type="evidence" value="ECO:0007669"/>
    <property type="project" value="InterPro"/>
</dbReference>
<accession>A0A084JIJ3</accession>